<feature type="transmembrane region" description="Helical" evidence="1">
    <location>
        <begin position="20"/>
        <end position="38"/>
    </location>
</feature>
<keyword evidence="1" id="KW-0812">Transmembrane</keyword>
<evidence type="ECO:0000313" key="2">
    <source>
        <dbReference type="EMBL" id="GAB33980.1"/>
    </source>
</evidence>
<keyword evidence="3" id="KW-1185">Reference proteome</keyword>
<feature type="transmembrane region" description="Helical" evidence="1">
    <location>
        <begin position="58"/>
        <end position="78"/>
    </location>
</feature>
<reference evidence="2" key="1">
    <citation type="submission" date="2012-02" db="EMBL/GenBank/DDBJ databases">
        <title>Whole genome shotgun sequence of Gordonia otitidis NBRC 100426.</title>
        <authorList>
            <person name="Yoshida I."/>
            <person name="Hosoyama A."/>
            <person name="Tsuchikane K."/>
            <person name="Katsumata H."/>
            <person name="Yamazaki S."/>
            <person name="Fujita N."/>
        </authorList>
    </citation>
    <scope>NUCLEOTIDE SEQUENCE [LARGE SCALE GENOMIC DNA]</scope>
    <source>
        <strain evidence="2">NBRC 100426</strain>
    </source>
</reference>
<comment type="caution">
    <text evidence="2">The sequence shown here is derived from an EMBL/GenBank/DDBJ whole genome shotgun (WGS) entry which is preliminary data.</text>
</comment>
<organism evidence="2 3">
    <name type="scientific">Gordonia otitidis (strain DSM 44809 / CCUG 52243 / JCM 12355 / NBRC 100426 / IFM 10032)</name>
    <dbReference type="NCBI Taxonomy" id="1108044"/>
    <lineage>
        <taxon>Bacteria</taxon>
        <taxon>Bacillati</taxon>
        <taxon>Actinomycetota</taxon>
        <taxon>Actinomycetes</taxon>
        <taxon>Mycobacteriales</taxon>
        <taxon>Gordoniaceae</taxon>
        <taxon>Gordonia</taxon>
    </lineage>
</organism>
<keyword evidence="1" id="KW-1133">Transmembrane helix</keyword>
<proteinExistence type="predicted"/>
<gene>
    <name evidence="2" type="ORF">GOOTI_090_00100</name>
</gene>
<sequence length="88" mass="9504">MQQWILDNVGRLPYAVRMYGSQVVFSVSAMLLVLASVVREIELGPEGKIGRGPVARILTVALVVLMVCAALLTAYRLFSQALTPDVTG</sequence>
<dbReference type="EMBL" id="BAFB01000090">
    <property type="protein sequence ID" value="GAB33980.1"/>
    <property type="molecule type" value="Genomic_DNA"/>
</dbReference>
<protein>
    <submittedName>
        <fullName evidence="2">Uncharacterized protein</fullName>
    </submittedName>
</protein>
<dbReference type="AlphaFoldDB" id="H5TKH2"/>
<dbReference type="Proteomes" id="UP000005038">
    <property type="component" value="Unassembled WGS sequence"/>
</dbReference>
<accession>H5TKH2</accession>
<evidence type="ECO:0000256" key="1">
    <source>
        <dbReference type="SAM" id="Phobius"/>
    </source>
</evidence>
<name>H5TKH2_GORO1</name>
<keyword evidence="1" id="KW-0472">Membrane</keyword>
<evidence type="ECO:0000313" key="3">
    <source>
        <dbReference type="Proteomes" id="UP000005038"/>
    </source>
</evidence>
<dbReference type="STRING" id="1108044.GOOTI_090_00100"/>